<gene>
    <name evidence="9" type="ORF">BDQ12DRAFT_367001</name>
</gene>
<dbReference type="EMBL" id="ML213631">
    <property type="protein sequence ID" value="TFK34452.1"/>
    <property type="molecule type" value="Genomic_DNA"/>
</dbReference>
<evidence type="ECO:0000313" key="10">
    <source>
        <dbReference type="Proteomes" id="UP000308652"/>
    </source>
</evidence>
<dbReference type="GO" id="GO:0038023">
    <property type="term" value="F:signaling receptor activity"/>
    <property type="evidence" value="ECO:0007669"/>
    <property type="project" value="TreeGrafter"/>
</dbReference>
<accession>A0A5C3LNX3</accession>
<feature type="binding site" evidence="6">
    <location>
        <position position="139"/>
    </location>
    <ligand>
        <name>Zn(2+)</name>
        <dbReference type="ChEBI" id="CHEBI:29105"/>
    </ligand>
</feature>
<dbReference type="GO" id="GO:0006882">
    <property type="term" value="P:intracellular zinc ion homeostasis"/>
    <property type="evidence" value="ECO:0007669"/>
    <property type="project" value="TreeGrafter"/>
</dbReference>
<keyword evidence="5 8" id="KW-0472">Membrane</keyword>
<proteinExistence type="inferred from homology"/>
<comment type="similarity">
    <text evidence="2">Belongs to the ADIPOR family.</text>
</comment>
<feature type="transmembrane region" description="Helical" evidence="8">
    <location>
        <begin position="214"/>
        <end position="235"/>
    </location>
</feature>
<evidence type="ECO:0000256" key="4">
    <source>
        <dbReference type="ARBA" id="ARBA00022989"/>
    </source>
</evidence>
<keyword evidence="6" id="KW-0479">Metal-binding</keyword>
<comment type="subcellular location">
    <subcellularLocation>
        <location evidence="1">Membrane</location>
        <topology evidence="1">Multi-pass membrane protein</topology>
    </subcellularLocation>
</comment>
<keyword evidence="3 8" id="KW-0812">Transmembrane</keyword>
<dbReference type="GO" id="GO:0016020">
    <property type="term" value="C:membrane"/>
    <property type="evidence" value="ECO:0007669"/>
    <property type="project" value="UniProtKB-SubCell"/>
</dbReference>
<dbReference type="PANTHER" id="PTHR20855">
    <property type="entry name" value="ADIPOR/PROGESTIN RECEPTOR-RELATED"/>
    <property type="match status" value="1"/>
</dbReference>
<feature type="transmembrane region" description="Helical" evidence="8">
    <location>
        <begin position="89"/>
        <end position="106"/>
    </location>
</feature>
<feature type="transmembrane region" description="Helical" evidence="8">
    <location>
        <begin position="183"/>
        <end position="202"/>
    </location>
</feature>
<evidence type="ECO:0000256" key="8">
    <source>
        <dbReference type="SAM" id="Phobius"/>
    </source>
</evidence>
<keyword evidence="4 8" id="KW-1133">Transmembrane helix</keyword>
<feature type="binding site" evidence="6">
    <location>
        <position position="285"/>
    </location>
    <ligand>
        <name>Zn(2+)</name>
        <dbReference type="ChEBI" id="CHEBI:29105"/>
    </ligand>
</feature>
<feature type="transmembrane region" description="Helical" evidence="8">
    <location>
        <begin position="118"/>
        <end position="138"/>
    </location>
</feature>
<dbReference type="STRING" id="68775.A0A5C3LNX3"/>
<evidence type="ECO:0000313" key="9">
    <source>
        <dbReference type="EMBL" id="TFK34452.1"/>
    </source>
</evidence>
<feature type="binding site" evidence="6">
    <location>
        <position position="289"/>
    </location>
    <ligand>
        <name>Zn(2+)</name>
        <dbReference type="ChEBI" id="CHEBI:29105"/>
    </ligand>
</feature>
<evidence type="ECO:0000256" key="3">
    <source>
        <dbReference type="ARBA" id="ARBA00022692"/>
    </source>
</evidence>
<dbReference type="PANTHER" id="PTHR20855:SF52">
    <property type="entry name" value="ADIPONECTIN RECEPTOR PROTEIN"/>
    <property type="match status" value="1"/>
</dbReference>
<dbReference type="InterPro" id="IPR004254">
    <property type="entry name" value="AdipoR/HlyIII-related"/>
</dbReference>
<feature type="transmembrane region" description="Helical" evidence="8">
    <location>
        <begin position="278"/>
        <end position="300"/>
    </location>
</feature>
<dbReference type="OrthoDB" id="529367at2759"/>
<evidence type="ECO:0000256" key="6">
    <source>
        <dbReference type="PIRSR" id="PIRSR604254-1"/>
    </source>
</evidence>
<dbReference type="Pfam" id="PF03006">
    <property type="entry name" value="HlyIII"/>
    <property type="match status" value="1"/>
</dbReference>
<reference evidence="9 10" key="1">
    <citation type="journal article" date="2019" name="Nat. Ecol. Evol.">
        <title>Megaphylogeny resolves global patterns of mushroom evolution.</title>
        <authorList>
            <person name="Varga T."/>
            <person name="Krizsan K."/>
            <person name="Foldi C."/>
            <person name="Dima B."/>
            <person name="Sanchez-Garcia M."/>
            <person name="Sanchez-Ramirez S."/>
            <person name="Szollosi G.J."/>
            <person name="Szarkandi J.G."/>
            <person name="Papp V."/>
            <person name="Albert L."/>
            <person name="Andreopoulos W."/>
            <person name="Angelini C."/>
            <person name="Antonin V."/>
            <person name="Barry K.W."/>
            <person name="Bougher N.L."/>
            <person name="Buchanan P."/>
            <person name="Buyck B."/>
            <person name="Bense V."/>
            <person name="Catcheside P."/>
            <person name="Chovatia M."/>
            <person name="Cooper J."/>
            <person name="Damon W."/>
            <person name="Desjardin D."/>
            <person name="Finy P."/>
            <person name="Geml J."/>
            <person name="Haridas S."/>
            <person name="Hughes K."/>
            <person name="Justo A."/>
            <person name="Karasinski D."/>
            <person name="Kautmanova I."/>
            <person name="Kiss B."/>
            <person name="Kocsube S."/>
            <person name="Kotiranta H."/>
            <person name="LaButti K.M."/>
            <person name="Lechner B.E."/>
            <person name="Liimatainen K."/>
            <person name="Lipzen A."/>
            <person name="Lukacs Z."/>
            <person name="Mihaltcheva S."/>
            <person name="Morgado L.N."/>
            <person name="Niskanen T."/>
            <person name="Noordeloos M.E."/>
            <person name="Ohm R.A."/>
            <person name="Ortiz-Santana B."/>
            <person name="Ovrebo C."/>
            <person name="Racz N."/>
            <person name="Riley R."/>
            <person name="Savchenko A."/>
            <person name="Shiryaev A."/>
            <person name="Soop K."/>
            <person name="Spirin V."/>
            <person name="Szebenyi C."/>
            <person name="Tomsovsky M."/>
            <person name="Tulloss R.E."/>
            <person name="Uehling J."/>
            <person name="Grigoriev I.V."/>
            <person name="Vagvolgyi C."/>
            <person name="Papp T."/>
            <person name="Martin F.M."/>
            <person name="Miettinen O."/>
            <person name="Hibbett D.S."/>
            <person name="Nagy L.G."/>
        </authorList>
    </citation>
    <scope>NUCLEOTIDE SEQUENCE [LARGE SCALE GENOMIC DNA]</scope>
    <source>
        <strain evidence="9 10">CBS 166.37</strain>
    </source>
</reference>
<evidence type="ECO:0000256" key="5">
    <source>
        <dbReference type="ARBA" id="ARBA00023136"/>
    </source>
</evidence>
<feature type="transmembrane region" description="Helical" evidence="8">
    <location>
        <begin position="159"/>
        <end position="177"/>
    </location>
</feature>
<keyword evidence="6" id="KW-0862">Zinc</keyword>
<sequence length="319" mass="35173">MVNTLGSLRHRAPTDSAAARQTISVKPSAGPSKAPHALKTLTWMEIPHWQQDNEHILSGYRRVQNNWRGCIASVFAYLHNETVNIHSHLWGAVLFIYFLVSFYPTYVQPHGSTTWKDVAVFVIFLTSAVFCLGASALYHTSGCHSEKVATRCHAYDYSGIVVLTVGSFYPCLYYGFFCHAHFQAFYLISMTLAGLGAAYIVLNPEYGKPSHRGARTAVFIGLGLCAVVPVSHLIATHGASELLAEMGFGWLLASGALYIIGALLYANRIPERLAPGVFDYFLASHQIFHVCVVLAALAHYKCVLTCLQYRLLQPLVCGK</sequence>
<evidence type="ECO:0000256" key="7">
    <source>
        <dbReference type="SAM" id="MobiDB-lite"/>
    </source>
</evidence>
<organism evidence="9 10">
    <name type="scientific">Crucibulum laeve</name>
    <dbReference type="NCBI Taxonomy" id="68775"/>
    <lineage>
        <taxon>Eukaryota</taxon>
        <taxon>Fungi</taxon>
        <taxon>Dikarya</taxon>
        <taxon>Basidiomycota</taxon>
        <taxon>Agaricomycotina</taxon>
        <taxon>Agaricomycetes</taxon>
        <taxon>Agaricomycetidae</taxon>
        <taxon>Agaricales</taxon>
        <taxon>Agaricineae</taxon>
        <taxon>Nidulariaceae</taxon>
        <taxon>Crucibulum</taxon>
    </lineage>
</organism>
<dbReference type="AlphaFoldDB" id="A0A5C3LNX3"/>
<keyword evidence="10" id="KW-1185">Reference proteome</keyword>
<feature type="transmembrane region" description="Helical" evidence="8">
    <location>
        <begin position="247"/>
        <end position="266"/>
    </location>
</feature>
<protein>
    <submittedName>
        <fullName evidence="9">Hemolysin-III related-domain-containing protein</fullName>
    </submittedName>
</protein>
<dbReference type="GO" id="GO:0046872">
    <property type="term" value="F:metal ion binding"/>
    <property type="evidence" value="ECO:0007669"/>
    <property type="project" value="UniProtKB-KW"/>
</dbReference>
<feature type="region of interest" description="Disordered" evidence="7">
    <location>
        <begin position="1"/>
        <end position="34"/>
    </location>
</feature>
<evidence type="ECO:0000256" key="2">
    <source>
        <dbReference type="ARBA" id="ARBA00007018"/>
    </source>
</evidence>
<name>A0A5C3LNX3_9AGAR</name>
<evidence type="ECO:0000256" key="1">
    <source>
        <dbReference type="ARBA" id="ARBA00004141"/>
    </source>
</evidence>
<dbReference type="Proteomes" id="UP000308652">
    <property type="component" value="Unassembled WGS sequence"/>
</dbReference>